<keyword evidence="2" id="KW-1185">Reference proteome</keyword>
<evidence type="ECO:0000313" key="2">
    <source>
        <dbReference type="Proteomes" id="UP000001681"/>
    </source>
</evidence>
<accession>B1YGZ1</accession>
<name>B1YGZ1_EXIS2</name>
<dbReference type="Pfam" id="PF11213">
    <property type="entry name" value="DUF3006"/>
    <property type="match status" value="1"/>
</dbReference>
<dbReference type="OrthoDB" id="164847at2"/>
<dbReference type="EMBL" id="CP001022">
    <property type="protein sequence ID" value="ACB61052.1"/>
    <property type="molecule type" value="Genomic_DNA"/>
</dbReference>
<dbReference type="Proteomes" id="UP000001681">
    <property type="component" value="Chromosome"/>
</dbReference>
<dbReference type="AlphaFoldDB" id="B1YGZ1"/>
<dbReference type="STRING" id="262543.Exig_1596"/>
<dbReference type="eggNOG" id="ENOG50339TZ">
    <property type="taxonomic scope" value="Bacteria"/>
</dbReference>
<sequence>MKMTVTEFDGDQAICETENRETVQVPRSRLPHAATIGDWLEWRGRSIRILREETQNRRQEIDDLMNELFED</sequence>
<dbReference type="Gene3D" id="6.20.120.50">
    <property type="match status" value="1"/>
</dbReference>
<proteinExistence type="predicted"/>
<dbReference type="HOGENOM" id="CLU_181623_2_0_9"/>
<gene>
    <name evidence="1" type="ordered locus">Exig_1596</name>
</gene>
<protein>
    <submittedName>
        <fullName evidence="1">Uncharacterized protein</fullName>
    </submittedName>
</protein>
<dbReference type="RefSeq" id="WP_012370472.1">
    <property type="nucleotide sequence ID" value="NC_010556.1"/>
</dbReference>
<organism evidence="1 2">
    <name type="scientific">Exiguobacterium sibiricum (strain DSM 17290 / CCUG 55495 / CIP 109462 / JCM 13490 / 255-15)</name>
    <dbReference type="NCBI Taxonomy" id="262543"/>
    <lineage>
        <taxon>Bacteria</taxon>
        <taxon>Bacillati</taxon>
        <taxon>Bacillota</taxon>
        <taxon>Bacilli</taxon>
        <taxon>Bacillales</taxon>
        <taxon>Bacillales Family XII. Incertae Sedis</taxon>
        <taxon>Exiguobacterium</taxon>
    </lineage>
</organism>
<dbReference type="KEGG" id="esi:Exig_1596"/>
<dbReference type="InterPro" id="IPR021377">
    <property type="entry name" value="DUF3006"/>
</dbReference>
<evidence type="ECO:0000313" key="1">
    <source>
        <dbReference type="EMBL" id="ACB61052.1"/>
    </source>
</evidence>
<reference evidence="2" key="3">
    <citation type="submission" date="2008-04" db="EMBL/GenBank/DDBJ databases">
        <title>Complete sequence of chromosome of Exiguobacterium sibiricum 255-15.</title>
        <authorList>
            <consortium name="US DOE Joint Genome Institute"/>
            <person name="Copeland A."/>
            <person name="Lucas S."/>
            <person name="Lapidus A."/>
            <person name="Glavina del Rio T."/>
            <person name="Dalin E."/>
            <person name="Tice H."/>
            <person name="Bruce D."/>
            <person name="Goodwin L."/>
            <person name="Pitluck S."/>
            <person name="Kiss H."/>
            <person name="Chertkov O."/>
            <person name="Monk C."/>
            <person name="Brettin T."/>
            <person name="Detter J.C."/>
            <person name="Han C."/>
            <person name="Kuske C.R."/>
            <person name="Schmutz J."/>
            <person name="Larimer F."/>
            <person name="Land M."/>
            <person name="Hauser L."/>
            <person name="Kyrpides N."/>
            <person name="Mikhailova N."/>
            <person name="Vishnivetskaya T."/>
            <person name="Rodrigues D.F."/>
            <person name="Gilichinsky D."/>
            <person name="Tiedje J."/>
            <person name="Richardson P."/>
        </authorList>
    </citation>
    <scope>NUCLEOTIDE SEQUENCE [LARGE SCALE GENOMIC DNA]</scope>
    <source>
        <strain evidence="2">DSM 17290 / CIP 109462 / JCM 13490 / 255-15</strain>
    </source>
</reference>
<reference evidence="1 2" key="1">
    <citation type="journal article" date="2006" name="Extremophiles">
        <title>Characterization of Exiguobacterium isolates from the Siberian permafrost. Description of Exiguobacterium sibiricum sp. nov.</title>
        <authorList>
            <person name="Rodrigues D.F."/>
            <person name="Goris J."/>
            <person name="Vishnivetskaya T."/>
            <person name="Gilichinsky D."/>
            <person name="Thomashow M.F."/>
            <person name="Tiedje J.M."/>
        </authorList>
    </citation>
    <scope>NUCLEOTIDE SEQUENCE [LARGE SCALE GENOMIC DNA]</scope>
    <source>
        <strain evidence="2">DSM 17290 / CIP 109462 / JCM 13490 / 255-15</strain>
    </source>
</reference>
<reference evidence="1 2" key="2">
    <citation type="journal article" date="2008" name="BMC Genomics">
        <title>Architecture of thermal adaptation in an Exiguobacterium sibiricum strain isolated from 3 million year old permafrost: a genome and transcriptome approach.</title>
        <authorList>
            <person name="Rodrigues D.F."/>
            <person name="Ivanova N."/>
            <person name="He Z."/>
            <person name="Huebner M."/>
            <person name="Zhou J."/>
            <person name="Tiedje J.M."/>
        </authorList>
    </citation>
    <scope>NUCLEOTIDE SEQUENCE [LARGE SCALE GENOMIC DNA]</scope>
    <source>
        <strain evidence="2">DSM 17290 / CIP 109462 / JCM 13490 / 255-15</strain>
    </source>
</reference>